<accession>A0ACB8RSB8</accession>
<sequence length="256" mass="27840">MVESPVIRRSNSLYADVGRRGFPETSSRRALARYCPCPNCPAPRATALSSRPSAKRHAPKGKLRICGRNPRPHYITAHREASHHCPLTVPSSPSCDTHSPSPRHPLQNQTKSTMSRDILRGGYLAAAMSLLEAEAHLMWLEAGLTLTPTGAPYVRSATTQRRTKLVPLDHAYDPRDGYVVPIPRMLSSKHYEAPIWFVRQGGGLGVLAVDVLAPGRRPHIVDGPTLAQLAPPARMSIDVCIEVRVSAVLGVSCGTD</sequence>
<gene>
    <name evidence="1" type="ORF">FA95DRAFT_1278241</name>
</gene>
<name>A0ACB8RSB8_9AGAM</name>
<organism evidence="1 2">
    <name type="scientific">Auriscalpium vulgare</name>
    <dbReference type="NCBI Taxonomy" id="40419"/>
    <lineage>
        <taxon>Eukaryota</taxon>
        <taxon>Fungi</taxon>
        <taxon>Dikarya</taxon>
        <taxon>Basidiomycota</taxon>
        <taxon>Agaricomycotina</taxon>
        <taxon>Agaricomycetes</taxon>
        <taxon>Russulales</taxon>
        <taxon>Auriscalpiaceae</taxon>
        <taxon>Auriscalpium</taxon>
    </lineage>
</organism>
<reference evidence="1" key="1">
    <citation type="submission" date="2021-02" db="EMBL/GenBank/DDBJ databases">
        <authorList>
            <consortium name="DOE Joint Genome Institute"/>
            <person name="Ahrendt S."/>
            <person name="Looney B.P."/>
            <person name="Miyauchi S."/>
            <person name="Morin E."/>
            <person name="Drula E."/>
            <person name="Courty P.E."/>
            <person name="Chicoki N."/>
            <person name="Fauchery L."/>
            <person name="Kohler A."/>
            <person name="Kuo A."/>
            <person name="Labutti K."/>
            <person name="Pangilinan J."/>
            <person name="Lipzen A."/>
            <person name="Riley R."/>
            <person name="Andreopoulos W."/>
            <person name="He G."/>
            <person name="Johnson J."/>
            <person name="Barry K.W."/>
            <person name="Grigoriev I.V."/>
            <person name="Nagy L."/>
            <person name="Hibbett D."/>
            <person name="Henrissat B."/>
            <person name="Matheny P.B."/>
            <person name="Labbe J."/>
            <person name="Martin F."/>
        </authorList>
    </citation>
    <scope>NUCLEOTIDE SEQUENCE</scope>
    <source>
        <strain evidence="1">FP105234-sp</strain>
    </source>
</reference>
<proteinExistence type="predicted"/>
<keyword evidence="2" id="KW-1185">Reference proteome</keyword>
<protein>
    <submittedName>
        <fullName evidence="1">Uncharacterized protein</fullName>
    </submittedName>
</protein>
<reference evidence="1" key="2">
    <citation type="journal article" date="2022" name="New Phytol.">
        <title>Evolutionary transition to the ectomycorrhizal habit in the genomes of a hyperdiverse lineage of mushroom-forming fungi.</title>
        <authorList>
            <person name="Looney B."/>
            <person name="Miyauchi S."/>
            <person name="Morin E."/>
            <person name="Drula E."/>
            <person name="Courty P.E."/>
            <person name="Kohler A."/>
            <person name="Kuo A."/>
            <person name="LaButti K."/>
            <person name="Pangilinan J."/>
            <person name="Lipzen A."/>
            <person name="Riley R."/>
            <person name="Andreopoulos W."/>
            <person name="He G."/>
            <person name="Johnson J."/>
            <person name="Nolan M."/>
            <person name="Tritt A."/>
            <person name="Barry K.W."/>
            <person name="Grigoriev I.V."/>
            <person name="Nagy L.G."/>
            <person name="Hibbett D."/>
            <person name="Henrissat B."/>
            <person name="Matheny P.B."/>
            <person name="Labbe J."/>
            <person name="Martin F.M."/>
        </authorList>
    </citation>
    <scope>NUCLEOTIDE SEQUENCE</scope>
    <source>
        <strain evidence="1">FP105234-sp</strain>
    </source>
</reference>
<dbReference type="Proteomes" id="UP000814033">
    <property type="component" value="Unassembled WGS sequence"/>
</dbReference>
<evidence type="ECO:0000313" key="1">
    <source>
        <dbReference type="EMBL" id="KAI0047184.1"/>
    </source>
</evidence>
<evidence type="ECO:0000313" key="2">
    <source>
        <dbReference type="Proteomes" id="UP000814033"/>
    </source>
</evidence>
<comment type="caution">
    <text evidence="1">The sequence shown here is derived from an EMBL/GenBank/DDBJ whole genome shotgun (WGS) entry which is preliminary data.</text>
</comment>
<dbReference type="EMBL" id="MU275909">
    <property type="protein sequence ID" value="KAI0047184.1"/>
    <property type="molecule type" value="Genomic_DNA"/>
</dbReference>